<comment type="caution">
    <text evidence="2">The sequence shown here is derived from an EMBL/GenBank/DDBJ whole genome shotgun (WGS) entry which is preliminary data.</text>
</comment>
<accession>A0ABT2VXR9</accession>
<feature type="transmembrane region" description="Helical" evidence="1">
    <location>
        <begin position="7"/>
        <end position="27"/>
    </location>
</feature>
<dbReference type="Proteomes" id="UP001208114">
    <property type="component" value="Unassembled WGS sequence"/>
</dbReference>
<gene>
    <name evidence="2" type="ORF">N0B16_10150</name>
</gene>
<feature type="transmembrane region" description="Helical" evidence="1">
    <location>
        <begin position="149"/>
        <end position="167"/>
    </location>
</feature>
<dbReference type="EMBL" id="JAOTEN010000002">
    <property type="protein sequence ID" value="MCU7614797.1"/>
    <property type="molecule type" value="Genomic_DNA"/>
</dbReference>
<dbReference type="RefSeq" id="WP_262990746.1">
    <property type="nucleotide sequence ID" value="NZ_JAOTEN010000002.1"/>
</dbReference>
<keyword evidence="1" id="KW-0472">Membrane</keyword>
<evidence type="ECO:0000256" key="1">
    <source>
        <dbReference type="SAM" id="Phobius"/>
    </source>
</evidence>
<feature type="transmembrane region" description="Helical" evidence="1">
    <location>
        <begin position="286"/>
        <end position="304"/>
    </location>
</feature>
<protein>
    <recommendedName>
        <fullName evidence="4">EpsG family protein</fullName>
    </recommendedName>
</protein>
<evidence type="ECO:0000313" key="3">
    <source>
        <dbReference type="Proteomes" id="UP001208114"/>
    </source>
</evidence>
<keyword evidence="3" id="KW-1185">Reference proteome</keyword>
<name>A0ABT2VXR9_9FLAO</name>
<feature type="transmembrane region" description="Helical" evidence="1">
    <location>
        <begin position="47"/>
        <end position="66"/>
    </location>
</feature>
<evidence type="ECO:0000313" key="2">
    <source>
        <dbReference type="EMBL" id="MCU7614797.1"/>
    </source>
</evidence>
<proteinExistence type="predicted"/>
<sequence>MRDEKLTGVLFVIVFPFLLFFISYYGFESSYVELKSMEKAPDFMFTSVYAYRVIPNFLMLHVTDAVEMIIDQYLFSFKNFILKNGTVFYHSVFLINAFFFILSSIIINKILKLRPVEMLSHPDIQKVIHLVAIFFIVIIQYVPTNCDCIAVFFYVTGVFLTLRYFHYRKITDFILLCLVVFVSTLVRETACLNIAFFAAVFIDPEEIKKKNFHGIREIIFLILSFILPYLGLKMMITQNASFFEGVYLVKNFTSPFNLAGLLFGILGMYFTFSLCNKNGQLILKRYLFFSLPYLMMITFVGLFWETRLFIPLILSGIVVASHQFKNISTAS</sequence>
<feature type="transmembrane region" description="Helical" evidence="1">
    <location>
        <begin position="127"/>
        <end position="142"/>
    </location>
</feature>
<organism evidence="2 3">
    <name type="scientific">Chryseobacterium gilvum</name>
    <dbReference type="NCBI Taxonomy" id="2976534"/>
    <lineage>
        <taxon>Bacteria</taxon>
        <taxon>Pseudomonadati</taxon>
        <taxon>Bacteroidota</taxon>
        <taxon>Flavobacteriia</taxon>
        <taxon>Flavobacteriales</taxon>
        <taxon>Weeksellaceae</taxon>
        <taxon>Chryseobacterium group</taxon>
        <taxon>Chryseobacterium</taxon>
    </lineage>
</organism>
<evidence type="ECO:0008006" key="4">
    <source>
        <dbReference type="Google" id="ProtNLM"/>
    </source>
</evidence>
<feature type="transmembrane region" description="Helical" evidence="1">
    <location>
        <begin position="87"/>
        <end position="107"/>
    </location>
</feature>
<reference evidence="3" key="1">
    <citation type="submission" date="2023-07" db="EMBL/GenBank/DDBJ databases">
        <title>Chryseobacterium sp. GMJ5 Genome sequencing and assembly.</title>
        <authorList>
            <person name="Jung Y."/>
        </authorList>
    </citation>
    <scope>NUCLEOTIDE SEQUENCE [LARGE SCALE GENOMIC DNA]</scope>
    <source>
        <strain evidence="3">GMJ5</strain>
    </source>
</reference>
<feature type="transmembrane region" description="Helical" evidence="1">
    <location>
        <begin position="214"/>
        <end position="236"/>
    </location>
</feature>
<keyword evidence="1" id="KW-0812">Transmembrane</keyword>
<feature type="transmembrane region" description="Helical" evidence="1">
    <location>
        <begin position="256"/>
        <end position="274"/>
    </location>
</feature>
<keyword evidence="1" id="KW-1133">Transmembrane helix</keyword>